<sequence length="376" mass="40795">MGVRLLLALIFAITLHACSMALPAVNDLNHMKAGNATQSTSTDYGSEERGMAGVEAVTEAGKTRILGFKAPKWWEKFLEHIMPTLRYNRDRVSRFFTFIKELFLGQSKNAKALKKNSSVKTVEAKPDPPPVVAPVPPKKLPAPASAPVPVPASASASAPASASTTVSAPVSAPVSSPASLEPSASTLQKSTRWSWWKEAAETPVKAVPKSGPGDTVSKNTKSWFSVMKAISQWPKKSTTAVTEQGDSVLWSESAEKSQNSVPKRDPSKTISKNAEVVASLVKPYVMRWKQLITPVTKEGDAVEKTSPKSTSYLSRWPAHVKQYLPSFKQSTTPVKKEEDAAKSFLQMLASYYLLWRKTAVKPHEATLKSDSGEVAS</sequence>
<accession>A0A0P1APD3</accession>
<name>A0A0P1APD3_PLAHL</name>
<evidence type="ECO:0000256" key="1">
    <source>
        <dbReference type="SAM" id="MobiDB-lite"/>
    </source>
</evidence>
<dbReference type="RefSeq" id="XP_024579407.1">
    <property type="nucleotide sequence ID" value="XM_024728985.1"/>
</dbReference>
<feature type="compositionally biased region" description="Pro residues" evidence="1">
    <location>
        <begin position="127"/>
        <end position="150"/>
    </location>
</feature>
<dbReference type="GeneID" id="36408318"/>
<evidence type="ECO:0000256" key="2">
    <source>
        <dbReference type="SAM" id="SignalP"/>
    </source>
</evidence>
<feature type="region of interest" description="Disordered" evidence="1">
    <location>
        <begin position="114"/>
        <end position="187"/>
    </location>
</feature>
<dbReference type="Proteomes" id="UP000054928">
    <property type="component" value="Unassembled WGS sequence"/>
</dbReference>
<proteinExistence type="predicted"/>
<keyword evidence="4" id="KW-1185">Reference proteome</keyword>
<dbReference type="EMBL" id="CCYD01000653">
    <property type="protein sequence ID" value="CEG43038.1"/>
    <property type="molecule type" value="Genomic_DNA"/>
</dbReference>
<dbReference type="AlphaFoldDB" id="A0A0P1APD3"/>
<evidence type="ECO:0000313" key="3">
    <source>
        <dbReference type="EMBL" id="CEG43038.1"/>
    </source>
</evidence>
<keyword evidence="2" id="KW-0732">Signal</keyword>
<protein>
    <submittedName>
        <fullName evidence="3">RxLR-like protein</fullName>
    </submittedName>
</protein>
<organism evidence="3 4">
    <name type="scientific">Plasmopara halstedii</name>
    <name type="common">Downy mildew of sunflower</name>
    <dbReference type="NCBI Taxonomy" id="4781"/>
    <lineage>
        <taxon>Eukaryota</taxon>
        <taxon>Sar</taxon>
        <taxon>Stramenopiles</taxon>
        <taxon>Oomycota</taxon>
        <taxon>Peronosporomycetes</taxon>
        <taxon>Peronosporales</taxon>
        <taxon>Peronosporaceae</taxon>
        <taxon>Plasmopara</taxon>
    </lineage>
</organism>
<evidence type="ECO:0000313" key="4">
    <source>
        <dbReference type="Proteomes" id="UP000054928"/>
    </source>
</evidence>
<feature type="compositionally biased region" description="Low complexity" evidence="1">
    <location>
        <begin position="151"/>
        <end position="185"/>
    </location>
</feature>
<feature type="signal peptide" evidence="2">
    <location>
        <begin position="1"/>
        <end position="21"/>
    </location>
</feature>
<feature type="chain" id="PRO_5006058823" evidence="2">
    <location>
        <begin position="22"/>
        <end position="376"/>
    </location>
</feature>
<reference evidence="4" key="1">
    <citation type="submission" date="2014-09" db="EMBL/GenBank/DDBJ databases">
        <authorList>
            <person name="Sharma Rahul"/>
            <person name="Thines Marco"/>
        </authorList>
    </citation>
    <scope>NUCLEOTIDE SEQUENCE [LARGE SCALE GENOMIC DNA]</scope>
</reference>